<reference evidence="1" key="1">
    <citation type="submission" date="2023-03" db="EMBL/GenBank/DDBJ databases">
        <authorList>
            <person name="Steffen K."/>
            <person name="Cardenas P."/>
        </authorList>
    </citation>
    <scope>NUCLEOTIDE SEQUENCE</scope>
</reference>
<proteinExistence type="predicted"/>
<gene>
    <name evidence="1" type="ORF">GBAR_LOCUS30982</name>
</gene>
<dbReference type="NCBIfam" id="TIGR00756">
    <property type="entry name" value="PPR"/>
    <property type="match status" value="1"/>
</dbReference>
<comment type="caution">
    <text evidence="1">The sequence shown here is derived from an EMBL/GenBank/DDBJ whole genome shotgun (WGS) entry which is preliminary data.</text>
</comment>
<accession>A0AA35XGR9</accession>
<organism evidence="1 2">
    <name type="scientific">Geodia barretti</name>
    <name type="common">Barrett's horny sponge</name>
    <dbReference type="NCBI Taxonomy" id="519541"/>
    <lineage>
        <taxon>Eukaryota</taxon>
        <taxon>Metazoa</taxon>
        <taxon>Porifera</taxon>
        <taxon>Demospongiae</taxon>
        <taxon>Heteroscleromorpha</taxon>
        <taxon>Tetractinellida</taxon>
        <taxon>Astrophorina</taxon>
        <taxon>Geodiidae</taxon>
        <taxon>Geodia</taxon>
    </lineage>
</organism>
<protein>
    <recommendedName>
        <fullName evidence="3">Tetratricopeptide repeat protein</fullName>
    </recommendedName>
</protein>
<dbReference type="InterPro" id="IPR002885">
    <property type="entry name" value="PPR_rpt"/>
</dbReference>
<evidence type="ECO:0000313" key="2">
    <source>
        <dbReference type="Proteomes" id="UP001174909"/>
    </source>
</evidence>
<keyword evidence="2" id="KW-1185">Reference proteome</keyword>
<sequence>MGPTYPMMARIGGSHAQREVFEDTLLESYVRAGMYDEAKSMLEERLSRRSSPRDTYWMGRLEAQAVQGNREASRRLLAEAQAAWAPTAEQGAAELQRLAADAQR</sequence>
<dbReference type="Proteomes" id="UP001174909">
    <property type="component" value="Unassembled WGS sequence"/>
</dbReference>
<dbReference type="EMBL" id="CASHTH010004402">
    <property type="protein sequence ID" value="CAI8056889.1"/>
    <property type="molecule type" value="Genomic_DNA"/>
</dbReference>
<evidence type="ECO:0000313" key="1">
    <source>
        <dbReference type="EMBL" id="CAI8056889.1"/>
    </source>
</evidence>
<name>A0AA35XGR9_GEOBA</name>
<evidence type="ECO:0008006" key="3">
    <source>
        <dbReference type="Google" id="ProtNLM"/>
    </source>
</evidence>
<dbReference type="AlphaFoldDB" id="A0AA35XGR9"/>